<keyword evidence="2" id="KW-1185">Reference proteome</keyword>
<evidence type="ECO:0008006" key="3">
    <source>
        <dbReference type="Google" id="ProtNLM"/>
    </source>
</evidence>
<name>S6A8E0_9SPIR</name>
<evidence type="ECO:0000313" key="1">
    <source>
        <dbReference type="EMBL" id="AGT43664.1"/>
    </source>
</evidence>
<dbReference type="PROSITE" id="PS51257">
    <property type="entry name" value="PROKAR_LIPOPROTEIN"/>
    <property type="match status" value="1"/>
</dbReference>
<gene>
    <name evidence="1" type="ORF">TPE_1169</name>
</gene>
<dbReference type="EMBL" id="CP004120">
    <property type="protein sequence ID" value="AGT43664.1"/>
    <property type="molecule type" value="Genomic_DNA"/>
</dbReference>
<sequence length="70" mass="7831">MRGAVILAAVYILLIISCKHKREEKNIREYEPFEEGVEIGRSGGSSAESGIDISEDKIFIKDVGIHENRL</sequence>
<dbReference type="AlphaFoldDB" id="S6A8E0"/>
<dbReference type="RefSeq" id="WP_020964964.1">
    <property type="nucleotide sequence ID" value="NC_022097.1"/>
</dbReference>
<dbReference type="Proteomes" id="UP000015620">
    <property type="component" value="Chromosome"/>
</dbReference>
<evidence type="ECO:0000313" key="2">
    <source>
        <dbReference type="Proteomes" id="UP000015620"/>
    </source>
</evidence>
<dbReference type="HOGENOM" id="CLU_2756628_0_0_12"/>
<reference evidence="1 2" key="1">
    <citation type="journal article" date="2013" name="PLoS ONE">
        <title>Genome-Wide Relatedness of Treponema pedis, from Gingiva and Necrotic Skin Lesions of Pigs, with the Human Oral Pathogen Treponema denticola.</title>
        <authorList>
            <person name="Svartstrom O."/>
            <person name="Mushtaq M."/>
            <person name="Pringle M."/>
            <person name="Segerman B."/>
        </authorList>
    </citation>
    <scope>NUCLEOTIDE SEQUENCE [LARGE SCALE GENOMIC DNA]</scope>
    <source>
        <strain evidence="1">T A4</strain>
    </source>
</reference>
<organism evidence="1 2">
    <name type="scientific">Treponema pedis str. T A4</name>
    <dbReference type="NCBI Taxonomy" id="1291379"/>
    <lineage>
        <taxon>Bacteria</taxon>
        <taxon>Pseudomonadati</taxon>
        <taxon>Spirochaetota</taxon>
        <taxon>Spirochaetia</taxon>
        <taxon>Spirochaetales</taxon>
        <taxon>Treponemataceae</taxon>
        <taxon>Treponema</taxon>
    </lineage>
</organism>
<dbReference type="KEGG" id="tped:TPE_1169"/>
<accession>S6A8E0</accession>
<dbReference type="STRING" id="1291379.TPE_1169"/>
<protein>
    <recommendedName>
        <fullName evidence="3">Lipoprotein</fullName>
    </recommendedName>
</protein>
<dbReference type="GeneID" id="301089782"/>
<dbReference type="PATRIC" id="fig|1291379.3.peg.1165"/>
<proteinExistence type="predicted"/>